<evidence type="ECO:0000313" key="8">
    <source>
        <dbReference type="EMBL" id="OCL26203.1"/>
    </source>
</evidence>
<evidence type="ECO:0000256" key="6">
    <source>
        <dbReference type="PIRSR" id="PIRSR604254-1"/>
    </source>
</evidence>
<organism evidence="8 9">
    <name type="scientific">Orenia metallireducens</name>
    <dbReference type="NCBI Taxonomy" id="1413210"/>
    <lineage>
        <taxon>Bacteria</taxon>
        <taxon>Bacillati</taxon>
        <taxon>Bacillota</taxon>
        <taxon>Clostridia</taxon>
        <taxon>Halanaerobiales</taxon>
        <taxon>Halobacteroidaceae</taxon>
        <taxon>Orenia</taxon>
    </lineage>
</organism>
<feature type="transmembrane region" description="Helical" evidence="7">
    <location>
        <begin position="108"/>
        <end position="127"/>
    </location>
</feature>
<dbReference type="PANTHER" id="PTHR20855">
    <property type="entry name" value="ADIPOR/PROGESTIN RECEPTOR-RELATED"/>
    <property type="match status" value="1"/>
</dbReference>
<dbReference type="EMBL" id="LWDV01000009">
    <property type="protein sequence ID" value="OCL26203.1"/>
    <property type="molecule type" value="Genomic_DNA"/>
</dbReference>
<feature type="transmembrane region" description="Helical" evidence="7">
    <location>
        <begin position="84"/>
        <end position="102"/>
    </location>
</feature>
<feature type="transmembrane region" description="Helical" evidence="7">
    <location>
        <begin position="194"/>
        <end position="211"/>
    </location>
</feature>
<name>A0A1C0A7H2_9FIRM</name>
<feature type="binding site" evidence="6">
    <location>
        <position position="189"/>
    </location>
    <ligand>
        <name>Zn(2+)</name>
        <dbReference type="ChEBI" id="CHEBI:29105"/>
    </ligand>
</feature>
<feature type="binding site" evidence="6">
    <location>
        <position position="193"/>
    </location>
    <ligand>
        <name>Zn(2+)</name>
        <dbReference type="ChEBI" id="CHEBI:29105"/>
    </ligand>
</feature>
<dbReference type="GO" id="GO:0046872">
    <property type="term" value="F:metal ion binding"/>
    <property type="evidence" value="ECO:0007669"/>
    <property type="project" value="UniProtKB-KW"/>
</dbReference>
<dbReference type="Pfam" id="PF03006">
    <property type="entry name" value="HlyIII"/>
    <property type="match status" value="1"/>
</dbReference>
<comment type="subcellular location">
    <subcellularLocation>
        <location evidence="1">Endomembrane system</location>
        <topology evidence="1">Multi-pass membrane protein</topology>
    </subcellularLocation>
</comment>
<evidence type="ECO:0000256" key="2">
    <source>
        <dbReference type="ARBA" id="ARBA00008488"/>
    </source>
</evidence>
<dbReference type="GO" id="GO:0012505">
    <property type="term" value="C:endomembrane system"/>
    <property type="evidence" value="ECO:0007669"/>
    <property type="project" value="UniProtKB-SubCell"/>
</dbReference>
<comment type="caution">
    <text evidence="8">The sequence shown here is derived from an EMBL/GenBank/DDBJ whole genome shotgun (WGS) entry which is preliminary data.</text>
</comment>
<keyword evidence="6" id="KW-0862">Zinc</keyword>
<proteinExistence type="inferred from homology"/>
<dbReference type="GO" id="GO:0016020">
    <property type="term" value="C:membrane"/>
    <property type="evidence" value="ECO:0007669"/>
    <property type="project" value="InterPro"/>
</dbReference>
<keyword evidence="5 7" id="KW-0472">Membrane</keyword>
<feature type="transmembrane region" description="Helical" evidence="7">
    <location>
        <begin position="43"/>
        <end position="63"/>
    </location>
</feature>
<dbReference type="InterPro" id="IPR005744">
    <property type="entry name" value="Hy-lIII"/>
</dbReference>
<dbReference type="InterPro" id="IPR004254">
    <property type="entry name" value="AdipoR/HlyIII-related"/>
</dbReference>
<dbReference type="NCBIfam" id="TIGR01065">
    <property type="entry name" value="hlyIII"/>
    <property type="match status" value="1"/>
</dbReference>
<comment type="similarity">
    <text evidence="2">Belongs to the UPF0073 (Hly-III) family.</text>
</comment>
<keyword evidence="9" id="KW-1185">Reference proteome</keyword>
<gene>
    <name evidence="8" type="ORF">U472_09325</name>
</gene>
<keyword evidence="3 7" id="KW-0812">Transmembrane</keyword>
<reference evidence="8 9" key="2">
    <citation type="submission" date="2016-08" db="EMBL/GenBank/DDBJ databases">
        <title>Orenia metallireducens sp. nov. strain Z6, a Novel Metal-reducing Firmicute from the Deep Subsurface.</title>
        <authorList>
            <person name="Maxim B.I."/>
            <person name="Kenneth K."/>
            <person name="Flynn T.M."/>
            <person name="Oloughlin E.J."/>
            <person name="Locke R.A."/>
            <person name="Weber J.R."/>
            <person name="Egan S.M."/>
            <person name="Mackie R.I."/>
            <person name="Cann I.K."/>
        </authorList>
    </citation>
    <scope>NUCLEOTIDE SEQUENCE [LARGE SCALE GENOMIC DNA]</scope>
    <source>
        <strain evidence="8 9">Z6</strain>
    </source>
</reference>
<feature type="transmembrane region" description="Helical" evidence="7">
    <location>
        <begin position="16"/>
        <end position="37"/>
    </location>
</feature>
<feature type="transmembrane region" description="Helical" evidence="7">
    <location>
        <begin position="163"/>
        <end position="182"/>
    </location>
</feature>
<dbReference type="PANTHER" id="PTHR20855:SF129">
    <property type="entry name" value="HEMOLYSIN-3 HOMOLOG"/>
    <property type="match status" value="1"/>
</dbReference>
<protein>
    <submittedName>
        <fullName evidence="8">Hemolysin D</fullName>
    </submittedName>
</protein>
<evidence type="ECO:0000256" key="5">
    <source>
        <dbReference type="ARBA" id="ARBA00023136"/>
    </source>
</evidence>
<keyword evidence="6" id="KW-0479">Metal-binding</keyword>
<feature type="binding site" evidence="6">
    <location>
        <position position="67"/>
    </location>
    <ligand>
        <name>Zn(2+)</name>
        <dbReference type="ChEBI" id="CHEBI:29105"/>
    </ligand>
</feature>
<sequence length="213" mass="23852">MDNIENFSKGEEITNAILHGIGVVLAIAALVILVVFANISGNIWHIVSFSIYGSTLVILYLSSTLYHSFPEGKTKDIFEIFDHSAIYLLIAGTYTPLTLIALKGALGWSIFGVIWGIAIIGIIFKVFWVKKFVVVSTALYILMGWMIVFVIKPLLMTMTTKSLIFLVVGGGLYTIGSIFYIWRKIKYHHAIWHLFVLAGSICHFFTILFLLPE</sequence>
<evidence type="ECO:0000256" key="7">
    <source>
        <dbReference type="SAM" id="Phobius"/>
    </source>
</evidence>
<evidence type="ECO:0000313" key="9">
    <source>
        <dbReference type="Proteomes" id="UP000093514"/>
    </source>
</evidence>
<dbReference type="Proteomes" id="UP000093514">
    <property type="component" value="Unassembled WGS sequence"/>
</dbReference>
<dbReference type="RefSeq" id="WP_068717790.1">
    <property type="nucleotide sequence ID" value="NZ_LWDV01000009.1"/>
</dbReference>
<dbReference type="GO" id="GO:0140911">
    <property type="term" value="F:pore-forming activity"/>
    <property type="evidence" value="ECO:0007669"/>
    <property type="project" value="InterPro"/>
</dbReference>
<dbReference type="OrthoDB" id="9813689at2"/>
<evidence type="ECO:0000256" key="1">
    <source>
        <dbReference type="ARBA" id="ARBA00004127"/>
    </source>
</evidence>
<feature type="transmembrane region" description="Helical" evidence="7">
    <location>
        <begin position="132"/>
        <end position="151"/>
    </location>
</feature>
<evidence type="ECO:0000256" key="4">
    <source>
        <dbReference type="ARBA" id="ARBA00022989"/>
    </source>
</evidence>
<reference evidence="9" key="1">
    <citation type="submission" date="2016-07" db="EMBL/GenBank/DDBJ databases">
        <authorList>
            <person name="Florea S."/>
            <person name="Webb J.S."/>
            <person name="Jaromczyk J."/>
            <person name="Schardl C.L."/>
        </authorList>
    </citation>
    <scope>NUCLEOTIDE SEQUENCE [LARGE SCALE GENOMIC DNA]</scope>
    <source>
        <strain evidence="9">Z6</strain>
    </source>
</reference>
<dbReference type="AlphaFoldDB" id="A0A1C0A7H2"/>
<evidence type="ECO:0000256" key="3">
    <source>
        <dbReference type="ARBA" id="ARBA00022692"/>
    </source>
</evidence>
<accession>A0A1C0A7H2</accession>
<keyword evidence="4 7" id="KW-1133">Transmembrane helix</keyword>